<reference evidence="9" key="1">
    <citation type="submission" date="2020-05" db="EMBL/GenBank/DDBJ databases">
        <authorList>
            <person name="Chiriac C."/>
            <person name="Salcher M."/>
            <person name="Ghai R."/>
            <person name="Kavagutti S V."/>
        </authorList>
    </citation>
    <scope>NUCLEOTIDE SEQUENCE</scope>
</reference>
<dbReference type="EMBL" id="CAEZXP010000001">
    <property type="protein sequence ID" value="CAB4690162.1"/>
    <property type="molecule type" value="Genomic_DNA"/>
</dbReference>
<name>A0A6J6NVW5_9ZZZZ</name>
<dbReference type="InterPro" id="IPR051329">
    <property type="entry name" value="NIR_SIR_4Fe-4S"/>
</dbReference>
<dbReference type="InterPro" id="IPR005117">
    <property type="entry name" value="NiRdtase/SiRdtase_haem-b_fer"/>
</dbReference>
<gene>
    <name evidence="9" type="ORF">UFOPK2399_00653</name>
</gene>
<evidence type="ECO:0000256" key="3">
    <source>
        <dbReference type="ARBA" id="ARBA00022723"/>
    </source>
</evidence>
<proteinExistence type="predicted"/>
<keyword evidence="6" id="KW-0411">Iron-sulfur</keyword>
<keyword evidence="2" id="KW-0349">Heme</keyword>
<dbReference type="InterPro" id="IPR045854">
    <property type="entry name" value="NO2/SO3_Rdtase_4Fe4S_sf"/>
</dbReference>
<dbReference type="PRINTS" id="PR00397">
    <property type="entry name" value="SIROHAEM"/>
</dbReference>
<keyword evidence="4" id="KW-0560">Oxidoreductase</keyword>
<dbReference type="GO" id="GO:0016491">
    <property type="term" value="F:oxidoreductase activity"/>
    <property type="evidence" value="ECO:0007669"/>
    <property type="project" value="UniProtKB-KW"/>
</dbReference>
<dbReference type="SUPFAM" id="SSF56014">
    <property type="entry name" value="Nitrite and sulphite reductase 4Fe-4S domain-like"/>
    <property type="match status" value="2"/>
</dbReference>
<feature type="domain" description="Nitrite/Sulfite reductase ferredoxin-like" evidence="8">
    <location>
        <begin position="314"/>
        <end position="378"/>
    </location>
</feature>
<evidence type="ECO:0000259" key="7">
    <source>
        <dbReference type="Pfam" id="PF01077"/>
    </source>
</evidence>
<dbReference type="Gene3D" id="3.30.413.10">
    <property type="entry name" value="Sulfite Reductase Hemoprotein, domain 1"/>
    <property type="match status" value="2"/>
</dbReference>
<dbReference type="Gene3D" id="3.90.480.20">
    <property type="match status" value="1"/>
</dbReference>
<organism evidence="9">
    <name type="scientific">freshwater metagenome</name>
    <dbReference type="NCBI Taxonomy" id="449393"/>
    <lineage>
        <taxon>unclassified sequences</taxon>
        <taxon>metagenomes</taxon>
        <taxon>ecological metagenomes</taxon>
    </lineage>
</organism>
<evidence type="ECO:0000256" key="4">
    <source>
        <dbReference type="ARBA" id="ARBA00023002"/>
    </source>
</evidence>
<dbReference type="PANTHER" id="PTHR32439:SF9">
    <property type="entry name" value="BLR3264 PROTEIN"/>
    <property type="match status" value="1"/>
</dbReference>
<dbReference type="GO" id="GO:0051539">
    <property type="term" value="F:4 iron, 4 sulfur cluster binding"/>
    <property type="evidence" value="ECO:0007669"/>
    <property type="project" value="UniProtKB-KW"/>
</dbReference>
<dbReference type="InterPro" id="IPR006067">
    <property type="entry name" value="NO2/SO3_Rdtase_4Fe4S_dom"/>
</dbReference>
<dbReference type="InterPro" id="IPR006066">
    <property type="entry name" value="NO2/SO3_Rdtase_FeS/sirohaem_BS"/>
</dbReference>
<evidence type="ECO:0000259" key="8">
    <source>
        <dbReference type="Pfam" id="PF03460"/>
    </source>
</evidence>
<evidence type="ECO:0000313" key="9">
    <source>
        <dbReference type="EMBL" id="CAB4690162.1"/>
    </source>
</evidence>
<evidence type="ECO:0000256" key="1">
    <source>
        <dbReference type="ARBA" id="ARBA00022485"/>
    </source>
</evidence>
<evidence type="ECO:0000256" key="6">
    <source>
        <dbReference type="ARBA" id="ARBA00023014"/>
    </source>
</evidence>
<evidence type="ECO:0000256" key="2">
    <source>
        <dbReference type="ARBA" id="ARBA00022617"/>
    </source>
</evidence>
<dbReference type="GO" id="GO:0046872">
    <property type="term" value="F:metal ion binding"/>
    <property type="evidence" value="ECO:0007669"/>
    <property type="project" value="UniProtKB-KW"/>
</dbReference>
<dbReference type="GO" id="GO:0020037">
    <property type="term" value="F:heme binding"/>
    <property type="evidence" value="ECO:0007669"/>
    <property type="project" value="InterPro"/>
</dbReference>
<keyword evidence="1" id="KW-0004">4Fe-4S</keyword>
<feature type="domain" description="Nitrite/sulphite reductase 4Fe-4S" evidence="7">
    <location>
        <begin position="139"/>
        <end position="293"/>
    </location>
</feature>
<feature type="domain" description="Nitrite/Sulfite reductase ferredoxin-like" evidence="8">
    <location>
        <begin position="70"/>
        <end position="130"/>
    </location>
</feature>
<dbReference type="Pfam" id="PF03460">
    <property type="entry name" value="NIR_SIR_ferr"/>
    <property type="match status" value="2"/>
</dbReference>
<dbReference type="Pfam" id="PF01077">
    <property type="entry name" value="NIR_SIR"/>
    <property type="match status" value="1"/>
</dbReference>
<keyword evidence="3" id="KW-0479">Metal-binding</keyword>
<dbReference type="AlphaFoldDB" id="A0A6J6NVW5"/>
<evidence type="ECO:0000256" key="5">
    <source>
        <dbReference type="ARBA" id="ARBA00023004"/>
    </source>
</evidence>
<accession>A0A6J6NVW5</accession>
<keyword evidence="5" id="KW-0408">Iron</keyword>
<dbReference type="PANTHER" id="PTHR32439">
    <property type="entry name" value="FERREDOXIN--NITRITE REDUCTASE, CHLOROPLASTIC"/>
    <property type="match status" value="1"/>
</dbReference>
<protein>
    <submittedName>
        <fullName evidence="9">Unannotated protein</fullName>
    </submittedName>
</protein>
<dbReference type="InterPro" id="IPR036136">
    <property type="entry name" value="Nit/Sulf_reduc_fer-like_dom_sf"/>
</dbReference>
<dbReference type="SUPFAM" id="SSF55124">
    <property type="entry name" value="Nitrite/Sulfite reductase N-terminal domain-like"/>
    <property type="match status" value="2"/>
</dbReference>
<sequence>MSTQSAPKPPPDWDLVLKRNPVERLKREKAPLLIRDELPALIAAGYESVAEEDVVRLQWWGLYHDKPKIGTFMLRVKIPAGQLSPAELRTIGEVSNKYGKGDGELSTRQCIQLHYLHLSELPNVFEDLEKSGITTAGGCGDTVRNITGCPVQGLAADELFDATPIVQSASDTFYGNPDYANLPRKHKYSISACADRCNAPEINCISLIGTVHEGREGFAVHVGGGLSSVPRIARDMGVFIPKEESNEILGTITTVWAEDLKYRVSRVKARLKFMVDDIGAEGIRERVEAKLGRTLENYTLPPITVEPGHHLGVHPQKQEGLSYIGVPVHLGLISGDQMIAVAALAERLGGEIRLTRQQNFIVTNVPNGEIDSAIAELEGIGFSLDLNPLRGNSIACTGEPHCNFSVAETKTRLGRLIEGLEATFSREDLAGLRLHLDGCPHACAQHWVGDIGFQGTTVRDEGGVRKQGYDIFVRGGLGPDAQIGRALFRRVPTEALDTAVQGLVTGWIAARQHGETFAAFARRTDDDELGRLAGLEPAKARQREETEE</sequence>